<gene>
    <name evidence="1" type="ORF">ACFQJ7_08810</name>
</gene>
<reference evidence="1 2" key="1">
    <citation type="journal article" date="2014" name="Int. J. Syst. Evol. Microbiol.">
        <title>Complete genome sequence of Corynebacterium casei LMG S-19264T (=DSM 44701T), isolated from a smear-ripened cheese.</title>
        <authorList>
            <consortium name="US DOE Joint Genome Institute (JGI-PGF)"/>
            <person name="Walter F."/>
            <person name="Albersmeier A."/>
            <person name="Kalinowski J."/>
            <person name="Ruckert C."/>
        </authorList>
    </citation>
    <scope>NUCLEOTIDE SEQUENCE [LARGE SCALE GENOMIC DNA]</scope>
    <source>
        <strain evidence="1 2">CGMCC 4.7215</strain>
    </source>
</reference>
<proteinExistence type="predicted"/>
<dbReference type="AlphaFoldDB" id="A0ABD5X8C6"/>
<sequence length="176" mass="18270">MGLADIAEGIEVTETQDDTGVATIDDTNVSLSERLEPFATELPCSVTDAATVLERYTACGSVGNAGQAAGLPPMTAAKTLYLLGESVSPATPLQREMLADWREGNLSQREVLELTGLNKTEFALAAYIETHEPLEGACVAVEGILAGQSLGNDEPLAAAVDDTLQSESGSIGSSQL</sequence>
<name>A0ABD5X8C6_9EURY</name>
<dbReference type="EMBL" id="JBHSZQ010000016">
    <property type="protein sequence ID" value="MFC7126134.1"/>
    <property type="molecule type" value="Genomic_DNA"/>
</dbReference>
<dbReference type="RefSeq" id="WP_267637869.1">
    <property type="nucleotide sequence ID" value="NZ_JAODIY010000010.1"/>
</dbReference>
<protein>
    <submittedName>
        <fullName evidence="1">Uncharacterized protein</fullName>
    </submittedName>
</protein>
<evidence type="ECO:0000313" key="2">
    <source>
        <dbReference type="Proteomes" id="UP001596414"/>
    </source>
</evidence>
<dbReference type="Pfam" id="PF25257">
    <property type="entry name" value="DUF7858"/>
    <property type="match status" value="1"/>
</dbReference>
<dbReference type="Proteomes" id="UP001596414">
    <property type="component" value="Unassembled WGS sequence"/>
</dbReference>
<accession>A0ABD5X8C6</accession>
<comment type="caution">
    <text evidence="1">The sequence shown here is derived from an EMBL/GenBank/DDBJ whole genome shotgun (WGS) entry which is preliminary data.</text>
</comment>
<organism evidence="1 2">
    <name type="scientific">Halovenus rubra</name>
    <dbReference type="NCBI Taxonomy" id="869890"/>
    <lineage>
        <taxon>Archaea</taxon>
        <taxon>Methanobacteriati</taxon>
        <taxon>Methanobacteriota</taxon>
        <taxon>Stenosarchaea group</taxon>
        <taxon>Halobacteria</taxon>
        <taxon>Halobacteriales</taxon>
        <taxon>Haloarculaceae</taxon>
        <taxon>Halovenus</taxon>
    </lineage>
</organism>
<dbReference type="InterPro" id="IPR057180">
    <property type="entry name" value="DUF7858"/>
</dbReference>
<evidence type="ECO:0000313" key="1">
    <source>
        <dbReference type="EMBL" id="MFC7126134.1"/>
    </source>
</evidence>